<comment type="caution">
    <text evidence="2">The sequence shown here is derived from an EMBL/GenBank/DDBJ whole genome shotgun (WGS) entry which is preliminary data.</text>
</comment>
<keyword evidence="3" id="KW-1185">Reference proteome</keyword>
<dbReference type="EMBL" id="LXQA010156504">
    <property type="protein sequence ID" value="MCI26968.1"/>
    <property type="molecule type" value="Genomic_DNA"/>
</dbReference>
<evidence type="ECO:0000313" key="3">
    <source>
        <dbReference type="Proteomes" id="UP000265520"/>
    </source>
</evidence>
<dbReference type="AlphaFoldDB" id="A0A392QRT0"/>
<protein>
    <submittedName>
        <fullName evidence="2">Uncharacterized protein</fullName>
    </submittedName>
</protein>
<reference evidence="2 3" key="1">
    <citation type="journal article" date="2018" name="Front. Plant Sci.">
        <title>Red Clover (Trifolium pratense) and Zigzag Clover (T. medium) - A Picture of Genomic Similarities and Differences.</title>
        <authorList>
            <person name="Dluhosova J."/>
            <person name="Istvanek J."/>
            <person name="Nedelnik J."/>
            <person name="Repkova J."/>
        </authorList>
    </citation>
    <scope>NUCLEOTIDE SEQUENCE [LARGE SCALE GENOMIC DNA]</scope>
    <source>
        <strain evidence="3">cv. 10/8</strain>
        <tissue evidence="2">Leaf</tissue>
    </source>
</reference>
<sequence length="98" mass="11296">KKPGWVGDNAWPGLEQKWGNTDYKEKCKKAAKNRASNNRGGSIHRGGQTSGATFRAQFFHEYGRDPTMLDMHEYFHRRPNGTWDTVEAERVQVLLFNI</sequence>
<name>A0A392QRT0_9FABA</name>
<proteinExistence type="predicted"/>
<feature type="region of interest" description="Disordered" evidence="1">
    <location>
        <begin position="25"/>
        <end position="50"/>
    </location>
</feature>
<accession>A0A392QRT0</accession>
<organism evidence="2 3">
    <name type="scientific">Trifolium medium</name>
    <dbReference type="NCBI Taxonomy" id="97028"/>
    <lineage>
        <taxon>Eukaryota</taxon>
        <taxon>Viridiplantae</taxon>
        <taxon>Streptophyta</taxon>
        <taxon>Embryophyta</taxon>
        <taxon>Tracheophyta</taxon>
        <taxon>Spermatophyta</taxon>
        <taxon>Magnoliopsida</taxon>
        <taxon>eudicotyledons</taxon>
        <taxon>Gunneridae</taxon>
        <taxon>Pentapetalae</taxon>
        <taxon>rosids</taxon>
        <taxon>fabids</taxon>
        <taxon>Fabales</taxon>
        <taxon>Fabaceae</taxon>
        <taxon>Papilionoideae</taxon>
        <taxon>50 kb inversion clade</taxon>
        <taxon>NPAAA clade</taxon>
        <taxon>Hologalegina</taxon>
        <taxon>IRL clade</taxon>
        <taxon>Trifolieae</taxon>
        <taxon>Trifolium</taxon>
    </lineage>
</organism>
<dbReference type="Proteomes" id="UP000265520">
    <property type="component" value="Unassembled WGS sequence"/>
</dbReference>
<feature type="non-terminal residue" evidence="2">
    <location>
        <position position="1"/>
    </location>
</feature>
<dbReference type="InterPro" id="IPR004252">
    <property type="entry name" value="Probable_transposase_24"/>
</dbReference>
<evidence type="ECO:0000313" key="2">
    <source>
        <dbReference type="EMBL" id="MCI26968.1"/>
    </source>
</evidence>
<dbReference type="Pfam" id="PF03004">
    <property type="entry name" value="Transposase_24"/>
    <property type="match status" value="1"/>
</dbReference>
<evidence type="ECO:0000256" key="1">
    <source>
        <dbReference type="SAM" id="MobiDB-lite"/>
    </source>
</evidence>